<evidence type="ECO:0000313" key="3">
    <source>
        <dbReference type="EMBL" id="KAA3933268.1"/>
    </source>
</evidence>
<evidence type="ECO:0000313" key="4">
    <source>
        <dbReference type="Proteomes" id="UP000323717"/>
    </source>
</evidence>
<dbReference type="Proteomes" id="UP000323717">
    <property type="component" value="Unassembled WGS sequence"/>
</dbReference>
<sequence length="201" mass="22062">TISKATVDIGSYVGGSLQPVTLATIYKDNQMYAYFNVADNQWLAMTMDTQQLPTDLPKKIMVQLGKGGTESYPATLDYLSPNVDVNTGTLMVRANFDNPKGILKSGLYVSITLPYGEAKNAMLVKEGSIGTDQLGKYLYIVNDSNIVHYRHIEIGQLVDGTLRQVLGGLSPQEQYVTEALMKVRDGMKVKPLPDSLPKRGK</sequence>
<evidence type="ECO:0000256" key="1">
    <source>
        <dbReference type="ARBA" id="ARBA00009477"/>
    </source>
</evidence>
<dbReference type="PANTHER" id="PTHR30158:SF10">
    <property type="entry name" value="CATION EFFLUX PUMP"/>
    <property type="match status" value="1"/>
</dbReference>
<protein>
    <submittedName>
        <fullName evidence="3">Efflux RND transporter periplasmic adaptor subunit</fullName>
    </submittedName>
</protein>
<accession>A0A5M5BT70</accession>
<organism evidence="3 4">
    <name type="scientific">Bacteroides ovatus</name>
    <dbReference type="NCBI Taxonomy" id="28116"/>
    <lineage>
        <taxon>Bacteria</taxon>
        <taxon>Pseudomonadati</taxon>
        <taxon>Bacteroidota</taxon>
        <taxon>Bacteroidia</taxon>
        <taxon>Bacteroidales</taxon>
        <taxon>Bacteroidaceae</taxon>
        <taxon>Bacteroides</taxon>
    </lineage>
</organism>
<dbReference type="InterPro" id="IPR006143">
    <property type="entry name" value="RND_pump_MFP"/>
</dbReference>
<dbReference type="InterPro" id="IPR058792">
    <property type="entry name" value="Beta-barrel_RND_2"/>
</dbReference>
<dbReference type="Pfam" id="PF25954">
    <property type="entry name" value="Beta-barrel_RND_2"/>
    <property type="match status" value="1"/>
</dbReference>
<dbReference type="NCBIfam" id="TIGR01730">
    <property type="entry name" value="RND_mfp"/>
    <property type="match status" value="1"/>
</dbReference>
<evidence type="ECO:0000259" key="2">
    <source>
        <dbReference type="Pfam" id="PF25954"/>
    </source>
</evidence>
<reference evidence="3 4" key="1">
    <citation type="journal article" date="2019" name="Nat. Med.">
        <title>A library of human gut bacterial isolates paired with longitudinal multiomics data enables mechanistic microbiome research.</title>
        <authorList>
            <person name="Poyet M."/>
            <person name="Groussin M."/>
            <person name="Gibbons S.M."/>
            <person name="Avila-Pacheco J."/>
            <person name="Jiang X."/>
            <person name="Kearney S.M."/>
            <person name="Perrotta A.R."/>
            <person name="Berdy B."/>
            <person name="Zhao S."/>
            <person name="Lieberman T.D."/>
            <person name="Swanson P.K."/>
            <person name="Smith M."/>
            <person name="Roesemann S."/>
            <person name="Alexander J.E."/>
            <person name="Rich S.A."/>
            <person name="Livny J."/>
            <person name="Vlamakis H."/>
            <person name="Clish C."/>
            <person name="Bullock K."/>
            <person name="Deik A."/>
            <person name="Scott J."/>
            <person name="Pierce K.A."/>
            <person name="Xavier R.J."/>
            <person name="Alm E.J."/>
        </authorList>
    </citation>
    <scope>NUCLEOTIDE SEQUENCE [LARGE SCALE GENOMIC DNA]</scope>
    <source>
        <strain evidence="3 4">BIOML-A163</strain>
    </source>
</reference>
<proteinExistence type="inferred from homology"/>
<dbReference type="GO" id="GO:0022857">
    <property type="term" value="F:transmembrane transporter activity"/>
    <property type="evidence" value="ECO:0007669"/>
    <property type="project" value="InterPro"/>
</dbReference>
<dbReference type="EMBL" id="VWLE01000871">
    <property type="protein sequence ID" value="KAA3933268.1"/>
    <property type="molecule type" value="Genomic_DNA"/>
</dbReference>
<dbReference type="GO" id="GO:0046677">
    <property type="term" value="P:response to antibiotic"/>
    <property type="evidence" value="ECO:0007669"/>
    <property type="project" value="TreeGrafter"/>
</dbReference>
<dbReference type="Gene3D" id="2.40.30.170">
    <property type="match status" value="1"/>
</dbReference>
<dbReference type="GO" id="GO:0005886">
    <property type="term" value="C:plasma membrane"/>
    <property type="evidence" value="ECO:0007669"/>
    <property type="project" value="TreeGrafter"/>
</dbReference>
<feature type="domain" description="CusB-like beta-barrel" evidence="2">
    <location>
        <begin position="60"/>
        <end position="113"/>
    </location>
</feature>
<name>A0A5M5BT70_BACOV</name>
<feature type="non-terminal residue" evidence="3">
    <location>
        <position position="1"/>
    </location>
</feature>
<dbReference type="AlphaFoldDB" id="A0A5M5BT70"/>
<comment type="caution">
    <text evidence="3">The sequence shown here is derived from an EMBL/GenBank/DDBJ whole genome shotgun (WGS) entry which is preliminary data.</text>
</comment>
<dbReference type="Gene3D" id="2.40.50.100">
    <property type="match status" value="1"/>
</dbReference>
<dbReference type="SUPFAM" id="SSF111369">
    <property type="entry name" value="HlyD-like secretion proteins"/>
    <property type="match status" value="1"/>
</dbReference>
<gene>
    <name evidence="3" type="ORF">F3D71_29985</name>
</gene>
<dbReference type="Gene3D" id="2.40.420.20">
    <property type="match status" value="1"/>
</dbReference>
<comment type="similarity">
    <text evidence="1">Belongs to the membrane fusion protein (MFP) (TC 8.A.1) family.</text>
</comment>
<dbReference type="PANTHER" id="PTHR30158">
    <property type="entry name" value="ACRA/E-RELATED COMPONENT OF DRUG EFFLUX TRANSPORTER"/>
    <property type="match status" value="1"/>
</dbReference>